<keyword evidence="8" id="KW-1185">Reference proteome</keyword>
<dbReference type="Gene3D" id="3.30.1330.60">
    <property type="entry name" value="OmpA-like domain"/>
    <property type="match status" value="1"/>
</dbReference>
<dbReference type="InterPro" id="IPR036737">
    <property type="entry name" value="OmpA-like_sf"/>
</dbReference>
<proteinExistence type="predicted"/>
<dbReference type="PANTHER" id="PTHR30329:SF21">
    <property type="entry name" value="LIPOPROTEIN YIAD-RELATED"/>
    <property type="match status" value="1"/>
</dbReference>
<dbReference type="InterPro" id="IPR006664">
    <property type="entry name" value="OMP_bac"/>
</dbReference>
<dbReference type="PRINTS" id="PR01021">
    <property type="entry name" value="OMPADOMAIN"/>
</dbReference>
<dbReference type="RefSeq" id="WP_151693984.1">
    <property type="nucleotide sequence ID" value="NZ_BMGX01000001.1"/>
</dbReference>
<dbReference type="GO" id="GO:0009279">
    <property type="term" value="C:cell outer membrane"/>
    <property type="evidence" value="ECO:0007669"/>
    <property type="project" value="UniProtKB-SubCell"/>
</dbReference>
<keyword evidence="3" id="KW-0998">Cell outer membrane</keyword>
<keyword evidence="2 4" id="KW-0472">Membrane</keyword>
<protein>
    <submittedName>
        <fullName evidence="7">OmpA family protein</fullName>
    </submittedName>
</protein>
<dbReference type="EMBL" id="WBVQ01000002">
    <property type="protein sequence ID" value="KAB2816557.1"/>
    <property type="molecule type" value="Genomic_DNA"/>
</dbReference>
<feature type="signal peptide" evidence="5">
    <location>
        <begin position="1"/>
        <end position="20"/>
    </location>
</feature>
<organism evidence="7 8">
    <name type="scientific">Phaeocystidibacter marisrubri</name>
    <dbReference type="NCBI Taxonomy" id="1577780"/>
    <lineage>
        <taxon>Bacteria</taxon>
        <taxon>Pseudomonadati</taxon>
        <taxon>Bacteroidota</taxon>
        <taxon>Flavobacteriia</taxon>
        <taxon>Flavobacteriales</taxon>
        <taxon>Phaeocystidibacteraceae</taxon>
        <taxon>Phaeocystidibacter</taxon>
    </lineage>
</organism>
<gene>
    <name evidence="7" type="ORF">F8C82_12820</name>
</gene>
<accession>A0A6L3ZGL5</accession>
<evidence type="ECO:0000313" key="7">
    <source>
        <dbReference type="EMBL" id="KAB2816557.1"/>
    </source>
</evidence>
<dbReference type="PANTHER" id="PTHR30329">
    <property type="entry name" value="STATOR ELEMENT OF FLAGELLAR MOTOR COMPLEX"/>
    <property type="match status" value="1"/>
</dbReference>
<dbReference type="Pfam" id="PF00691">
    <property type="entry name" value="OmpA"/>
    <property type="match status" value="1"/>
</dbReference>
<comment type="subcellular location">
    <subcellularLocation>
        <location evidence="1">Cell outer membrane</location>
    </subcellularLocation>
</comment>
<comment type="caution">
    <text evidence="7">The sequence shown here is derived from an EMBL/GenBank/DDBJ whole genome shotgun (WGS) entry which is preliminary data.</text>
</comment>
<dbReference type="InterPro" id="IPR006665">
    <property type="entry name" value="OmpA-like"/>
</dbReference>
<reference evidence="7 8" key="1">
    <citation type="submission" date="2019-10" db="EMBL/GenBank/DDBJ databases">
        <title>Genome sequence of Phaeocystidibacter marisrubri JCM30614 (type strain).</title>
        <authorList>
            <person name="Bowman J.P."/>
        </authorList>
    </citation>
    <scope>NUCLEOTIDE SEQUENCE [LARGE SCALE GENOMIC DNA]</scope>
    <source>
        <strain evidence="7 8">JCM 30614</strain>
    </source>
</reference>
<dbReference type="AlphaFoldDB" id="A0A6L3ZGL5"/>
<dbReference type="SUPFAM" id="SSF103088">
    <property type="entry name" value="OmpA-like"/>
    <property type="match status" value="1"/>
</dbReference>
<evidence type="ECO:0000256" key="3">
    <source>
        <dbReference type="ARBA" id="ARBA00023237"/>
    </source>
</evidence>
<dbReference type="OrthoDB" id="1488726at2"/>
<dbReference type="InterPro" id="IPR050330">
    <property type="entry name" value="Bact_OuterMem_StrucFunc"/>
</dbReference>
<dbReference type="PROSITE" id="PS51123">
    <property type="entry name" value="OMPA_2"/>
    <property type="match status" value="1"/>
</dbReference>
<evidence type="ECO:0000259" key="6">
    <source>
        <dbReference type="PROSITE" id="PS51123"/>
    </source>
</evidence>
<dbReference type="Proteomes" id="UP000484164">
    <property type="component" value="Unassembled WGS sequence"/>
</dbReference>
<evidence type="ECO:0000256" key="5">
    <source>
        <dbReference type="SAM" id="SignalP"/>
    </source>
</evidence>
<evidence type="ECO:0000313" key="8">
    <source>
        <dbReference type="Proteomes" id="UP000484164"/>
    </source>
</evidence>
<name>A0A6L3ZGL5_9FLAO</name>
<feature type="chain" id="PRO_5026890245" evidence="5">
    <location>
        <begin position="21"/>
        <end position="529"/>
    </location>
</feature>
<feature type="domain" description="OmpA-like" evidence="6">
    <location>
        <begin position="16"/>
        <end position="132"/>
    </location>
</feature>
<evidence type="ECO:0000256" key="2">
    <source>
        <dbReference type="ARBA" id="ARBA00023136"/>
    </source>
</evidence>
<sequence>MKLSSIILSGMLLLSVSAWSQSTSINLYFGYDLHQLTSEHEEQLESFVNQLPCDSFQITVVGHTDNHASDDYNVALSQRRTSSTIAELKRLGIREDWIREDHKGEFNPVANNEIDEGRAKNRRVEIVVTLCSDEHEFGSMSDLLKIIELKPSVAEIRVDKDTAFYLPKGTFVEVKAHSFIAPDGSVVKDGEVELFTREVYSYGDMIRANVVTQTKDKSLQTGGMVEIYAVRDGDTLEFAKPLTVGMSVDDDMADAGLFQGANDPHNGEPVIWEGVNYNNSWMPFCFACYKELRSQLIYPDCNFFCRVSRVLRGDSWRPTPLIAQRGAFRRQLDCTSDSLLALMNYYKVLEAEWALDSLLQDEYLKYGVDNVSDYYKAIQTEKLNAAAARMANGTATQEDLNFVFQAPNPGWYNCDRYTSYPSRSITSADIVHPEMENIWMSVRLILAEERMCISGTYTGYNVLTSLPFLKDQNVEVFAMMLKDGHIEVANHHIEEYRRGDIDLEFRVVTEEELNHVLDNLGKNTLLTSR</sequence>
<evidence type="ECO:0000256" key="1">
    <source>
        <dbReference type="ARBA" id="ARBA00004442"/>
    </source>
</evidence>
<evidence type="ECO:0000256" key="4">
    <source>
        <dbReference type="PROSITE-ProRule" id="PRU00473"/>
    </source>
</evidence>
<keyword evidence="5" id="KW-0732">Signal</keyword>
<dbReference type="CDD" id="cd07185">
    <property type="entry name" value="OmpA_C-like"/>
    <property type="match status" value="1"/>
</dbReference>